<organism evidence="2 3">
    <name type="scientific">Clostridium oceanicum</name>
    <dbReference type="NCBI Taxonomy" id="1543"/>
    <lineage>
        <taxon>Bacteria</taxon>
        <taxon>Bacillati</taxon>
        <taxon>Bacillota</taxon>
        <taxon>Clostridia</taxon>
        <taxon>Eubacteriales</taxon>
        <taxon>Clostridiaceae</taxon>
        <taxon>Clostridium</taxon>
    </lineage>
</organism>
<proteinExistence type="predicted"/>
<keyword evidence="1" id="KW-0732">Signal</keyword>
<dbReference type="EMBL" id="BAAACG010000001">
    <property type="protein sequence ID" value="GAA0732789.1"/>
    <property type="molecule type" value="Genomic_DNA"/>
</dbReference>
<gene>
    <name evidence="2" type="ORF">GCM10008906_02860</name>
</gene>
<name>A0ABN1J9F8_9CLOT</name>
<dbReference type="RefSeq" id="WP_343758097.1">
    <property type="nucleotide sequence ID" value="NZ_BAAACG010000001.1"/>
</dbReference>
<feature type="signal peptide" evidence="1">
    <location>
        <begin position="1"/>
        <end position="32"/>
    </location>
</feature>
<keyword evidence="3" id="KW-1185">Reference proteome</keyword>
<comment type="caution">
    <text evidence="2">The sequence shown here is derived from an EMBL/GenBank/DDBJ whole genome shotgun (WGS) entry which is preliminary data.</text>
</comment>
<evidence type="ECO:0000313" key="3">
    <source>
        <dbReference type="Proteomes" id="UP001501510"/>
    </source>
</evidence>
<accession>A0ABN1J9F8</accession>
<evidence type="ECO:0000256" key="1">
    <source>
        <dbReference type="SAM" id="SignalP"/>
    </source>
</evidence>
<evidence type="ECO:0000313" key="2">
    <source>
        <dbReference type="EMBL" id="GAA0732789.1"/>
    </source>
</evidence>
<reference evidence="2 3" key="1">
    <citation type="journal article" date="2019" name="Int. J. Syst. Evol. Microbiol.">
        <title>The Global Catalogue of Microorganisms (GCM) 10K type strain sequencing project: providing services to taxonomists for standard genome sequencing and annotation.</title>
        <authorList>
            <consortium name="The Broad Institute Genomics Platform"/>
            <consortium name="The Broad Institute Genome Sequencing Center for Infectious Disease"/>
            <person name="Wu L."/>
            <person name="Ma J."/>
        </authorList>
    </citation>
    <scope>NUCLEOTIDE SEQUENCE [LARGE SCALE GENOMIC DNA]</scope>
    <source>
        <strain evidence="2 3">JCM 1407</strain>
    </source>
</reference>
<feature type="chain" id="PRO_5047123006" evidence="1">
    <location>
        <begin position="33"/>
        <end position="439"/>
    </location>
</feature>
<dbReference type="Proteomes" id="UP001501510">
    <property type="component" value="Unassembled WGS sequence"/>
</dbReference>
<protein>
    <submittedName>
        <fullName evidence="2">Uncharacterized protein</fullName>
    </submittedName>
</protein>
<sequence length="439" mass="49051">MINKKNVRLKRALAVASVLTILAGGPATKVLASSNTGNAIVENEVTVDNHQKAEQLVKEVVAKADNIIVTKNVREMNNIIDELVQLRRNMVKRMGISTEDSLVNQVKDKTQALRDRAREVIQNKVEKEQQRLSNTYKNATTIPLVENPNWYNEGLPEEVKVREVESIPENVIIDVVAQEDKELKGDGLFYAANPIDVMGKDYYSHTPMQLVLLSDTAGRGDIKGYLDKNGNFYEKPEALPSGYFKSGEVMFSVVVDGNSPMVKGTKVINRSYWKRCKAASLGENESTNLTKTTTYGVNNSEAISIAKTTGTNFSINGDLGASNIGSGKVGINYSVENSLTKTFNRTISISNSVTDSIRHVFEKNGKNRKVGLYQFVERFEQVPKSEYNIHYDTTNFEMAQRYAEDKKIKLVFNRRSQLNTSEFTSVDIEEGQTSIHSVR</sequence>